<organism evidence="3 4">
    <name type="scientific">Streptomyces pilosus</name>
    <dbReference type="NCBI Taxonomy" id="28893"/>
    <lineage>
        <taxon>Bacteria</taxon>
        <taxon>Bacillati</taxon>
        <taxon>Actinomycetota</taxon>
        <taxon>Actinomycetes</taxon>
        <taxon>Kitasatosporales</taxon>
        <taxon>Streptomycetaceae</taxon>
        <taxon>Streptomyces</taxon>
    </lineage>
</organism>
<dbReference type="RefSeq" id="WP_386564397.1">
    <property type="nucleotide sequence ID" value="NZ_JBHVAF010000006.1"/>
</dbReference>
<keyword evidence="4" id="KW-1185">Reference proteome</keyword>
<dbReference type="Proteomes" id="UP000656732">
    <property type="component" value="Unassembled WGS sequence"/>
</dbReference>
<name>A0A918BR34_9ACTN</name>
<feature type="compositionally biased region" description="Low complexity" evidence="1">
    <location>
        <begin position="122"/>
        <end position="134"/>
    </location>
</feature>
<comment type="caution">
    <text evidence="3">The sequence shown here is derived from an EMBL/GenBank/DDBJ whole genome shotgun (WGS) entry which is preliminary data.</text>
</comment>
<dbReference type="EMBL" id="BMTU01000005">
    <property type="protein sequence ID" value="GGQ82233.1"/>
    <property type="molecule type" value="Genomic_DNA"/>
</dbReference>
<sequence length="152" mass="16055">MHHAGEETGSKVDVDRLIELVGKLENADKATLRRVLKEINYTARTQRINMYLGHATTVLGNLVAGGVVAAFIWVAHSMVEAQEAGYGVLLCGLPASSIAAIFVVKKLPDFKALASLARQVQPAQQPAEQVPAARTPVDGNPQSAEQTGGGTV</sequence>
<gene>
    <name evidence="3" type="ORF">GCM10010280_31240</name>
</gene>
<reference evidence="3" key="1">
    <citation type="journal article" date="2014" name="Int. J. Syst. Evol. Microbiol.">
        <title>Complete genome sequence of Corynebacterium casei LMG S-19264T (=DSM 44701T), isolated from a smear-ripened cheese.</title>
        <authorList>
            <consortium name="US DOE Joint Genome Institute (JGI-PGF)"/>
            <person name="Walter F."/>
            <person name="Albersmeier A."/>
            <person name="Kalinowski J."/>
            <person name="Ruckert C."/>
        </authorList>
    </citation>
    <scope>NUCLEOTIDE SEQUENCE</scope>
    <source>
        <strain evidence="3">JCM 4403</strain>
    </source>
</reference>
<feature type="transmembrane region" description="Helical" evidence="2">
    <location>
        <begin position="51"/>
        <end position="74"/>
    </location>
</feature>
<feature type="region of interest" description="Disordered" evidence="1">
    <location>
        <begin position="122"/>
        <end position="152"/>
    </location>
</feature>
<evidence type="ECO:0000313" key="4">
    <source>
        <dbReference type="Proteomes" id="UP000656732"/>
    </source>
</evidence>
<evidence type="ECO:0000313" key="3">
    <source>
        <dbReference type="EMBL" id="GGQ82233.1"/>
    </source>
</evidence>
<keyword evidence="2" id="KW-1133">Transmembrane helix</keyword>
<keyword evidence="2" id="KW-0812">Transmembrane</keyword>
<keyword evidence="2" id="KW-0472">Membrane</keyword>
<evidence type="ECO:0000256" key="2">
    <source>
        <dbReference type="SAM" id="Phobius"/>
    </source>
</evidence>
<dbReference type="AlphaFoldDB" id="A0A918BR34"/>
<proteinExistence type="predicted"/>
<reference evidence="3" key="2">
    <citation type="submission" date="2020-09" db="EMBL/GenBank/DDBJ databases">
        <authorList>
            <person name="Sun Q."/>
            <person name="Ohkuma M."/>
        </authorList>
    </citation>
    <scope>NUCLEOTIDE SEQUENCE</scope>
    <source>
        <strain evidence="3">JCM 4403</strain>
    </source>
</reference>
<feature type="transmembrane region" description="Helical" evidence="2">
    <location>
        <begin position="86"/>
        <end position="104"/>
    </location>
</feature>
<protein>
    <submittedName>
        <fullName evidence="3">Uncharacterized protein</fullName>
    </submittedName>
</protein>
<evidence type="ECO:0000256" key="1">
    <source>
        <dbReference type="SAM" id="MobiDB-lite"/>
    </source>
</evidence>
<accession>A0A918BR34</accession>